<evidence type="ECO:0008006" key="3">
    <source>
        <dbReference type="Google" id="ProtNLM"/>
    </source>
</evidence>
<dbReference type="SUPFAM" id="SSF53474">
    <property type="entry name" value="alpha/beta-Hydrolases"/>
    <property type="match status" value="1"/>
</dbReference>
<dbReference type="Proteomes" id="UP000581206">
    <property type="component" value="Unassembled WGS sequence"/>
</dbReference>
<dbReference type="Gene3D" id="3.40.50.1820">
    <property type="entry name" value="alpha/beta hydrolase"/>
    <property type="match status" value="1"/>
</dbReference>
<evidence type="ECO:0000313" key="1">
    <source>
        <dbReference type="EMBL" id="NKY22591.1"/>
    </source>
</evidence>
<keyword evidence="2" id="KW-1185">Reference proteome</keyword>
<dbReference type="InterPro" id="IPR029058">
    <property type="entry name" value="AB_hydrolase_fold"/>
</dbReference>
<evidence type="ECO:0000313" key="2">
    <source>
        <dbReference type="Proteomes" id="UP000581206"/>
    </source>
</evidence>
<gene>
    <name evidence="1" type="ORF">HGA03_07900</name>
</gene>
<protein>
    <recommendedName>
        <fullName evidence="3">Fungal lipase-like domain-containing protein</fullName>
    </recommendedName>
</protein>
<dbReference type="Pfam" id="PF26363">
    <property type="entry name" value="Phospholipase-like"/>
    <property type="match status" value="1"/>
</dbReference>
<dbReference type="AlphaFoldDB" id="A0A7X6KUM4"/>
<sequence>MSSRAAYDPDLYKRPDEEETLTVTINGRDFTVVEFTVDPATGLDALVLQNPDTREITVAFQGTNGSTDVATDGMLVTAVTPSQYAAAVAYVADVAGRHGRVDSVCGNSLGGGLAAYVALLDPSIQAVTVNPAPVPAHVSGLKARNITNYISTLDPLYRALSAGRLTDRIAGRIEWFEGGSAQLRFAVEHHIGSDREASPYNASMAVPFSLFHQDLVVGAGGFGGRIRVTGDALVLMARGLGAQRENLLEVSRSELDRAGERLASYRAQIPVREEKCRRQFQEQAVEWYAPVRELIGRLAAGVEESVRRAWLRLPVPPVARPVCGWLLAEVGDQITRLVAQVQQAGDVSVEAAADWAWQRDRDLFRLGSQEITDGLVVELGQFERGRALADRKWVTFQKMTLSAHAALTAADAQVAADIAAGRAPSAPVPLRAAPSWPAGAVSRIEESVAKRGLQQIVDRRQEIAGDLVGTLGTGLATGLMLALEAALTQSLLAIIALENACTQVTVALNVASYSPALLVGAAVTGNGDDLAEFRRAFNRTAGDILGELGDARSRIWQVQDVLAQLPVLVRAFADYLEASLFADTEIESAYHALLKVRSLTDRSELSFAEVGHQLGDHQAELIDALADRAGDLRTDLATMSANVTEMVT</sequence>
<comment type="caution">
    <text evidence="1">The sequence shown here is derived from an EMBL/GenBank/DDBJ whole genome shotgun (WGS) entry which is preliminary data.</text>
</comment>
<dbReference type="EMBL" id="JAAXOX010000003">
    <property type="protein sequence ID" value="NKY22591.1"/>
    <property type="molecule type" value="Genomic_DNA"/>
</dbReference>
<dbReference type="RefSeq" id="WP_168629711.1">
    <property type="nucleotide sequence ID" value="NZ_BONL01000004.1"/>
</dbReference>
<accession>A0A7X6KUM4</accession>
<proteinExistence type="predicted"/>
<reference evidence="1 2" key="1">
    <citation type="submission" date="2020-04" db="EMBL/GenBank/DDBJ databases">
        <title>MicrobeNet Type strains.</title>
        <authorList>
            <person name="Nicholson A.C."/>
        </authorList>
    </citation>
    <scope>NUCLEOTIDE SEQUENCE [LARGE SCALE GENOMIC DNA]</scope>
    <source>
        <strain evidence="1 2">ATCC BAA-788</strain>
    </source>
</reference>
<name>A0A7X6KUM4_9CELL</name>
<organism evidence="1 2">
    <name type="scientific">Cellulomonas denverensis</name>
    <dbReference type="NCBI Taxonomy" id="264297"/>
    <lineage>
        <taxon>Bacteria</taxon>
        <taxon>Bacillati</taxon>
        <taxon>Actinomycetota</taxon>
        <taxon>Actinomycetes</taxon>
        <taxon>Micrococcales</taxon>
        <taxon>Cellulomonadaceae</taxon>
        <taxon>Cellulomonas</taxon>
    </lineage>
</organism>